<dbReference type="InterPro" id="IPR000792">
    <property type="entry name" value="Tscrpt_reg_LuxR_C"/>
</dbReference>
<dbReference type="InterPro" id="IPR041664">
    <property type="entry name" value="AAA_16"/>
</dbReference>
<dbReference type="InterPro" id="IPR027417">
    <property type="entry name" value="P-loop_NTPase"/>
</dbReference>
<dbReference type="GO" id="GO:0005737">
    <property type="term" value="C:cytoplasm"/>
    <property type="evidence" value="ECO:0007669"/>
    <property type="project" value="TreeGrafter"/>
</dbReference>
<dbReference type="InterPro" id="IPR011990">
    <property type="entry name" value="TPR-like_helical_dom_sf"/>
</dbReference>
<proteinExistence type="predicted"/>
<evidence type="ECO:0000313" key="5">
    <source>
        <dbReference type="Proteomes" id="UP001144096"/>
    </source>
</evidence>
<dbReference type="Pfam" id="PF00196">
    <property type="entry name" value="GerE"/>
    <property type="match status" value="1"/>
</dbReference>
<dbReference type="Pfam" id="PF13191">
    <property type="entry name" value="AAA_16"/>
    <property type="match status" value="1"/>
</dbReference>
<accession>A0A9X2NFJ7</accession>
<dbReference type="PROSITE" id="PS50043">
    <property type="entry name" value="HTH_LUXR_2"/>
    <property type="match status" value="1"/>
</dbReference>
<dbReference type="PRINTS" id="PR00038">
    <property type="entry name" value="HTHLUXR"/>
</dbReference>
<feature type="domain" description="HTH luxR-type" evidence="3">
    <location>
        <begin position="855"/>
        <end position="923"/>
    </location>
</feature>
<keyword evidence="2" id="KW-0067">ATP-binding</keyword>
<dbReference type="Gene3D" id="1.10.10.10">
    <property type="entry name" value="Winged helix-like DNA-binding domain superfamily/Winged helix DNA-binding domain"/>
    <property type="match status" value="1"/>
</dbReference>
<dbReference type="SUPFAM" id="SSF52540">
    <property type="entry name" value="P-loop containing nucleoside triphosphate hydrolases"/>
    <property type="match status" value="1"/>
</dbReference>
<evidence type="ECO:0000259" key="3">
    <source>
        <dbReference type="PROSITE" id="PS50043"/>
    </source>
</evidence>
<gene>
    <name evidence="4" type="ORF">M8542_33810</name>
</gene>
<dbReference type="PANTHER" id="PTHR16305">
    <property type="entry name" value="TESTICULAR SOLUBLE ADENYLYL CYCLASE"/>
    <property type="match status" value="1"/>
</dbReference>
<dbReference type="EMBL" id="JAMXQV010000021">
    <property type="protein sequence ID" value="MCR6487814.1"/>
    <property type="molecule type" value="Genomic_DNA"/>
</dbReference>
<dbReference type="GO" id="GO:0004016">
    <property type="term" value="F:adenylate cyclase activity"/>
    <property type="evidence" value="ECO:0007669"/>
    <property type="project" value="TreeGrafter"/>
</dbReference>
<reference evidence="4" key="1">
    <citation type="submission" date="2022-06" db="EMBL/GenBank/DDBJ databases">
        <title>Amycolatopsis iheyaensis sp. nov., a new species of the genus Amycolatopsis isolated from soil in Iheya island, Japan.</title>
        <authorList>
            <person name="Ngamcharungchit C."/>
            <person name="Kanto H."/>
            <person name="Take A."/>
            <person name="Intra B."/>
            <person name="Matsumoto A."/>
            <person name="Panbangred W."/>
            <person name="Inahashi Y."/>
        </authorList>
    </citation>
    <scope>NUCLEOTIDE SEQUENCE</scope>
    <source>
        <strain evidence="4">OK19-0408</strain>
    </source>
</reference>
<evidence type="ECO:0000313" key="4">
    <source>
        <dbReference type="EMBL" id="MCR6487814.1"/>
    </source>
</evidence>
<dbReference type="GO" id="GO:0005524">
    <property type="term" value="F:ATP binding"/>
    <property type="evidence" value="ECO:0007669"/>
    <property type="project" value="UniProtKB-KW"/>
</dbReference>
<dbReference type="AlphaFoldDB" id="A0A9X2NFJ7"/>
<evidence type="ECO:0000256" key="2">
    <source>
        <dbReference type="ARBA" id="ARBA00022840"/>
    </source>
</evidence>
<comment type="caution">
    <text evidence="4">The sequence shown here is derived from an EMBL/GenBank/DDBJ whole genome shotgun (WGS) entry which is preliminary data.</text>
</comment>
<dbReference type="InterPro" id="IPR036388">
    <property type="entry name" value="WH-like_DNA-bd_sf"/>
</dbReference>
<dbReference type="SMART" id="SM00421">
    <property type="entry name" value="HTH_LUXR"/>
    <property type="match status" value="1"/>
</dbReference>
<dbReference type="InterPro" id="IPR016032">
    <property type="entry name" value="Sig_transdc_resp-reg_C-effctor"/>
</dbReference>
<keyword evidence="1" id="KW-0547">Nucleotide-binding</keyword>
<sequence>MRATGTTLADGGFAGRSAELAALADVAGKVRVGAHHLVRIEGAAGIGKSALARRFFGGLADFRLLWALGDPAETASEFGLVDQLVLAAPAGTGEALPLLGGRRPPGVDPLAVGRQLHTLVADLLVRSPVALLLDGVDWADRPSLTALGFVLRRSWANQLLVVALSRTDEHGDGGGDPLGDGPAAVRIQLAGLAGPEFAELARSVVGQAIPAKVAERLWAYTGGHPGHLHALLREVEPEELATGELFRTTPRSAVAAARSTLAGLPDATRELLAALAVLGVRSPLARVAQVAGVEQAVEALQPALEGGLVTWWPREVCSPVDITGDVRREAVYTALVPAHRRRLHLRAADAVDRASSWRHRVAAVAMADVGLAAELEATAQEEADRGEHGLAATYLGWAADICPSGPDSERLLLTSVVHLLLGEERWRAARAQARVVSCGRSALRSLCEGLVSLFGSGDRVKAERDLAAALCQAETEDAPRWVRAAAAAGLAGALTWRGEADSVIEHARLALALGGAPVVLEDFARVLLAVARGRRDGLPSGLLELAHLPEEPADVPAAHLDSLACRGALHVVLGRLGDAKRDLEEVLRRAHAGVPFLSGTCPHSYLTAVHYQAGDWDAAASTVAQVLSVSALEEQPTNQALCSLAATLVPAGRGEWTTAAAHVRRAAAAAGATGALQDLRYAGIAGAVLAQAKDDPAAMLSALTAVPGLSEGAAAHEWWSLWWRPLLVEALVGTGRLEEASAQLTAFAELADGVECLRSTTVRLTAAWLAGRGEYAAAVACVEDSYAAPSALGRAPADGMLCHDQGRRLVGAGRRLEGLRWLGAARACFAALGAVPFERRLEANVPDLPRTTSADVVALAGLTDRESEVARLIGKHLTNREIAAEIFVTVKTVEFHLGNIYAKLGLGSRKELRELVTGAAARSA</sequence>
<organism evidence="4 5">
    <name type="scientific">Amycolatopsis iheyensis</name>
    <dbReference type="NCBI Taxonomy" id="2945988"/>
    <lineage>
        <taxon>Bacteria</taxon>
        <taxon>Bacillati</taxon>
        <taxon>Actinomycetota</taxon>
        <taxon>Actinomycetes</taxon>
        <taxon>Pseudonocardiales</taxon>
        <taxon>Pseudonocardiaceae</taxon>
        <taxon>Amycolatopsis</taxon>
    </lineage>
</organism>
<dbReference type="SUPFAM" id="SSF46894">
    <property type="entry name" value="C-terminal effector domain of the bipartite response regulators"/>
    <property type="match status" value="1"/>
</dbReference>
<evidence type="ECO:0000256" key="1">
    <source>
        <dbReference type="ARBA" id="ARBA00022741"/>
    </source>
</evidence>
<dbReference type="PANTHER" id="PTHR16305:SF35">
    <property type="entry name" value="TRANSCRIPTIONAL ACTIVATOR DOMAIN"/>
    <property type="match status" value="1"/>
</dbReference>
<dbReference type="CDD" id="cd06170">
    <property type="entry name" value="LuxR_C_like"/>
    <property type="match status" value="1"/>
</dbReference>
<protein>
    <submittedName>
        <fullName evidence="4">LuxR C-terminal-related transcriptional regulator</fullName>
    </submittedName>
</protein>
<dbReference type="Proteomes" id="UP001144096">
    <property type="component" value="Unassembled WGS sequence"/>
</dbReference>
<dbReference type="Gene3D" id="1.25.40.10">
    <property type="entry name" value="Tetratricopeptide repeat domain"/>
    <property type="match status" value="1"/>
</dbReference>
<dbReference type="RefSeq" id="WP_257924378.1">
    <property type="nucleotide sequence ID" value="NZ_JAMXQV010000021.1"/>
</dbReference>
<dbReference type="GO" id="GO:0006355">
    <property type="term" value="P:regulation of DNA-templated transcription"/>
    <property type="evidence" value="ECO:0007669"/>
    <property type="project" value="InterPro"/>
</dbReference>
<name>A0A9X2NFJ7_9PSEU</name>
<keyword evidence="5" id="KW-1185">Reference proteome</keyword>
<dbReference type="GO" id="GO:0003677">
    <property type="term" value="F:DNA binding"/>
    <property type="evidence" value="ECO:0007669"/>
    <property type="project" value="InterPro"/>
</dbReference>